<keyword evidence="1" id="KW-0812">Transmembrane</keyword>
<dbReference type="Pfam" id="PF20349">
    <property type="entry name" value="DUF6644"/>
    <property type="match status" value="1"/>
</dbReference>
<accession>A0ABV6FFH8</accession>
<keyword evidence="1" id="KW-1133">Transmembrane helix</keyword>
<comment type="caution">
    <text evidence="3">The sequence shown here is derived from an EMBL/GenBank/DDBJ whole genome shotgun (WGS) entry which is preliminary data.</text>
</comment>
<dbReference type="RefSeq" id="WP_379679049.1">
    <property type="nucleotide sequence ID" value="NZ_JBHLWP010000010.1"/>
</dbReference>
<dbReference type="Proteomes" id="UP001589773">
    <property type="component" value="Unassembled WGS sequence"/>
</dbReference>
<protein>
    <submittedName>
        <fullName evidence="3">DUF6644 family protein</fullName>
    </submittedName>
</protein>
<dbReference type="InterPro" id="IPR046586">
    <property type="entry name" value="DUF6644"/>
</dbReference>
<proteinExistence type="predicted"/>
<dbReference type="EMBL" id="JBHLWP010000010">
    <property type="protein sequence ID" value="MFC0252285.1"/>
    <property type="molecule type" value="Genomic_DNA"/>
</dbReference>
<feature type="transmembrane region" description="Helical" evidence="1">
    <location>
        <begin position="139"/>
        <end position="157"/>
    </location>
</feature>
<evidence type="ECO:0000256" key="1">
    <source>
        <dbReference type="SAM" id="Phobius"/>
    </source>
</evidence>
<feature type="transmembrane region" description="Helical" evidence="1">
    <location>
        <begin position="24"/>
        <end position="47"/>
    </location>
</feature>
<evidence type="ECO:0000259" key="2">
    <source>
        <dbReference type="Pfam" id="PF20349"/>
    </source>
</evidence>
<gene>
    <name evidence="3" type="ORF">ACFFJK_10320</name>
</gene>
<reference evidence="3 4" key="1">
    <citation type="submission" date="2024-09" db="EMBL/GenBank/DDBJ databases">
        <authorList>
            <person name="Sun Q."/>
            <person name="Mori K."/>
        </authorList>
    </citation>
    <scope>NUCLEOTIDE SEQUENCE [LARGE SCALE GENOMIC DNA]</scope>
    <source>
        <strain evidence="3 4">CCM 7792</strain>
    </source>
</reference>
<feature type="transmembrane region" description="Helical" evidence="1">
    <location>
        <begin position="99"/>
        <end position="119"/>
    </location>
</feature>
<keyword evidence="4" id="KW-1185">Reference proteome</keyword>
<sequence>MQVRDAAEWAASLPLAQALREGAWLYPVVETVHIVGFAVLVGAVAMFDLRVLGFGRQLPVQALARHLLPWSAGSMLLVVPTGLLLFIADPQSLLANRVFLLKLGLILAAGLNALAFHAGPYRSAAAWSQQAPALARLHALLSLGLWIAVIACGRMLAYF</sequence>
<feature type="transmembrane region" description="Helical" evidence="1">
    <location>
        <begin position="67"/>
        <end position="87"/>
    </location>
</feature>
<keyword evidence="1" id="KW-0472">Membrane</keyword>
<feature type="domain" description="DUF6644" evidence="2">
    <location>
        <begin position="29"/>
        <end position="157"/>
    </location>
</feature>
<organism evidence="3 4">
    <name type="scientific">Massilia consociata</name>
    <dbReference type="NCBI Taxonomy" id="760117"/>
    <lineage>
        <taxon>Bacteria</taxon>
        <taxon>Pseudomonadati</taxon>
        <taxon>Pseudomonadota</taxon>
        <taxon>Betaproteobacteria</taxon>
        <taxon>Burkholderiales</taxon>
        <taxon>Oxalobacteraceae</taxon>
        <taxon>Telluria group</taxon>
        <taxon>Massilia</taxon>
    </lineage>
</organism>
<evidence type="ECO:0000313" key="3">
    <source>
        <dbReference type="EMBL" id="MFC0252285.1"/>
    </source>
</evidence>
<name>A0ABV6FFH8_9BURK</name>
<evidence type="ECO:0000313" key="4">
    <source>
        <dbReference type="Proteomes" id="UP001589773"/>
    </source>
</evidence>